<feature type="domain" description="CopC" evidence="4">
    <location>
        <begin position="45"/>
        <end position="138"/>
    </location>
</feature>
<dbReference type="RefSeq" id="WP_014376444.1">
    <property type="nucleotide sequence ID" value="NC_016943.1"/>
</dbReference>
<evidence type="ECO:0000256" key="3">
    <source>
        <dbReference type="SAM" id="Phobius"/>
    </source>
</evidence>
<dbReference type="InterPro" id="IPR014756">
    <property type="entry name" value="Ig_E-set"/>
</dbReference>
<keyword evidence="3" id="KW-1133">Transmembrane helix</keyword>
<dbReference type="InterPro" id="IPR007348">
    <property type="entry name" value="CopC_dom"/>
</dbReference>
<dbReference type="GO" id="GO:0005507">
    <property type="term" value="F:copper ion binding"/>
    <property type="evidence" value="ECO:0007669"/>
    <property type="project" value="InterPro"/>
</dbReference>
<dbReference type="GO" id="GO:0046688">
    <property type="term" value="P:response to copper ion"/>
    <property type="evidence" value="ECO:0007669"/>
    <property type="project" value="InterPro"/>
</dbReference>
<feature type="transmembrane region" description="Helical" evidence="3">
    <location>
        <begin position="179"/>
        <end position="198"/>
    </location>
</feature>
<proteinExistence type="predicted"/>
<dbReference type="EMBL" id="FO117623">
    <property type="protein sequence ID" value="CCG03561.1"/>
    <property type="molecule type" value="Genomic_DNA"/>
</dbReference>
<dbReference type="AlphaFoldDB" id="H6RJQ8"/>
<gene>
    <name evidence="5" type="primary">copC</name>
    <name evidence="5" type="ordered locus">BLASA_2686</name>
</gene>
<keyword evidence="2" id="KW-0186">Copper</keyword>
<dbReference type="STRING" id="1146883.BLASA_2686"/>
<evidence type="ECO:0000256" key="2">
    <source>
        <dbReference type="ARBA" id="ARBA00023008"/>
    </source>
</evidence>
<dbReference type="Proteomes" id="UP000007517">
    <property type="component" value="Chromosome"/>
</dbReference>
<dbReference type="Gene3D" id="2.60.40.1220">
    <property type="match status" value="1"/>
</dbReference>
<protein>
    <submittedName>
        <fullName evidence="5">Copper resistance protein</fullName>
    </submittedName>
</protein>
<sequence>MTASGLEFPGRQRSSALRRTTALLLGVGAATALLLGSGVAPAAAHDGLVSTSPAADATLDTAPPEIQLRFSGPPLPLGTEVVVAGPDGADIAEGPAEIRDTAVVQQLAGTPAPGRYTVQWRSTSSDGHPLSGSYTFTVTGSGPPPVPAPAAAATPLPEVPAAPLVEAAAAERSDGSGAAIGWVAAGVVVLGALGVLLARRLRGRA</sequence>
<reference evidence="6" key="2">
    <citation type="submission" date="2012-02" db="EMBL/GenBank/DDBJ databases">
        <title>Complete genome sequence of Blastococcus saxobsidens strain DD2.</title>
        <authorList>
            <person name="Genoscope."/>
        </authorList>
    </citation>
    <scope>NUCLEOTIDE SEQUENCE [LARGE SCALE GENOMIC DNA]</scope>
    <source>
        <strain evidence="6">DD2</strain>
    </source>
</reference>
<dbReference type="HOGENOM" id="CLU_087859_0_0_11"/>
<keyword evidence="3" id="KW-0812">Transmembrane</keyword>
<evidence type="ECO:0000256" key="1">
    <source>
        <dbReference type="ARBA" id="ARBA00022729"/>
    </source>
</evidence>
<reference evidence="5 6" key="1">
    <citation type="journal article" date="2012" name="J. Bacteriol.">
        <title>Genome Sequence of Blastococcus saxobsidens DD2, a Stone-Inhabiting Bacterium.</title>
        <authorList>
            <person name="Chouaia B."/>
            <person name="Crotti E."/>
            <person name="Brusetti L."/>
            <person name="Daffonchio D."/>
            <person name="Essoussi I."/>
            <person name="Nouioui I."/>
            <person name="Sbissi I."/>
            <person name="Ghodhbane-Gtari F."/>
            <person name="Gtari M."/>
            <person name="Vacherie B."/>
            <person name="Barbe V."/>
            <person name="Medigue C."/>
            <person name="Gury J."/>
            <person name="Pujic P."/>
            <person name="Normand P."/>
        </authorList>
    </citation>
    <scope>NUCLEOTIDE SEQUENCE [LARGE SCALE GENOMIC DNA]</scope>
    <source>
        <strain evidence="5 6">DD2</strain>
    </source>
</reference>
<dbReference type="eggNOG" id="COG2372">
    <property type="taxonomic scope" value="Bacteria"/>
</dbReference>
<dbReference type="SUPFAM" id="SSF81296">
    <property type="entry name" value="E set domains"/>
    <property type="match status" value="1"/>
</dbReference>
<keyword evidence="6" id="KW-1185">Reference proteome</keyword>
<dbReference type="Pfam" id="PF04234">
    <property type="entry name" value="CopC"/>
    <property type="match status" value="1"/>
</dbReference>
<evidence type="ECO:0000259" key="4">
    <source>
        <dbReference type="Pfam" id="PF04234"/>
    </source>
</evidence>
<dbReference type="KEGG" id="bsd:BLASA_2686"/>
<evidence type="ECO:0000313" key="5">
    <source>
        <dbReference type="EMBL" id="CCG03561.1"/>
    </source>
</evidence>
<name>H6RJQ8_BLASD</name>
<dbReference type="GO" id="GO:0042597">
    <property type="term" value="C:periplasmic space"/>
    <property type="evidence" value="ECO:0007669"/>
    <property type="project" value="InterPro"/>
</dbReference>
<dbReference type="InterPro" id="IPR014755">
    <property type="entry name" value="Cu-Rt/internalin_Ig-like"/>
</dbReference>
<accession>H6RJQ8</accession>
<organism evidence="5 6">
    <name type="scientific">Blastococcus saxobsidens (strain DD2)</name>
    <dbReference type="NCBI Taxonomy" id="1146883"/>
    <lineage>
        <taxon>Bacteria</taxon>
        <taxon>Bacillati</taxon>
        <taxon>Actinomycetota</taxon>
        <taxon>Actinomycetes</taxon>
        <taxon>Geodermatophilales</taxon>
        <taxon>Geodermatophilaceae</taxon>
        <taxon>Blastococcus</taxon>
    </lineage>
</organism>
<evidence type="ECO:0000313" key="6">
    <source>
        <dbReference type="Proteomes" id="UP000007517"/>
    </source>
</evidence>
<keyword evidence="1" id="KW-0732">Signal</keyword>
<keyword evidence="3" id="KW-0472">Membrane</keyword>